<sequence>MEHSDHPHDLDGSSYDYGCLYSHETSMMERPPSSTIPTAFSVSDWPAPDLSISSLSSYEVVEDIHYTELSPEAGYYLPYSQLTGDLPFGQYYDFGDPIPGNSTRQPINDDAVDLAASQLGHLPISPVSQDASSYQNLPAPTTKQTYECLAPGCSQKSFSRSADLERHYKQVHIPEDEKRKYRCDYKKCPRHEAPFGRLDHFKEHLRDFHKEDLISRPKRLDTKWWESRAPRAVFNGWWRCNRCLVVRVDIETDGYTCPACGDPCESDRVRVREAAAGMSQPRKKLTATG</sequence>
<dbReference type="Gene3D" id="3.30.160.60">
    <property type="entry name" value="Classic Zinc Finger"/>
    <property type="match status" value="1"/>
</dbReference>
<dbReference type="Proteomes" id="UP001323405">
    <property type="component" value="Unassembled WGS sequence"/>
</dbReference>
<evidence type="ECO:0000313" key="3">
    <source>
        <dbReference type="EMBL" id="KAK4651865.1"/>
    </source>
</evidence>
<keyword evidence="4" id="KW-1185">Reference proteome</keyword>
<protein>
    <recommendedName>
        <fullName evidence="2">C2H2-type domain-containing protein</fullName>
    </recommendedName>
</protein>
<dbReference type="EMBL" id="JAFFHA010000008">
    <property type="protein sequence ID" value="KAK4651865.1"/>
    <property type="molecule type" value="Genomic_DNA"/>
</dbReference>
<reference evidence="3 4" key="1">
    <citation type="journal article" date="2023" name="bioRxiv">
        <title>High-quality genome assemblies of four members of thePodospora anserinaspecies complex.</title>
        <authorList>
            <person name="Ament-Velasquez S.L."/>
            <person name="Vogan A.A."/>
            <person name="Wallerman O."/>
            <person name="Hartmann F."/>
            <person name="Gautier V."/>
            <person name="Silar P."/>
            <person name="Giraud T."/>
            <person name="Johannesson H."/>
        </authorList>
    </citation>
    <scope>NUCLEOTIDE SEQUENCE [LARGE SCALE GENOMIC DNA]</scope>
    <source>
        <strain evidence="3 4">CBS 415.72m</strain>
    </source>
</reference>
<keyword evidence="1" id="KW-0862">Zinc</keyword>
<organism evidence="3 4">
    <name type="scientific">Podospora pseudocomata</name>
    <dbReference type="NCBI Taxonomy" id="2093779"/>
    <lineage>
        <taxon>Eukaryota</taxon>
        <taxon>Fungi</taxon>
        <taxon>Dikarya</taxon>
        <taxon>Ascomycota</taxon>
        <taxon>Pezizomycotina</taxon>
        <taxon>Sordariomycetes</taxon>
        <taxon>Sordariomycetidae</taxon>
        <taxon>Sordariales</taxon>
        <taxon>Podosporaceae</taxon>
        <taxon>Podospora</taxon>
    </lineage>
</organism>
<keyword evidence="1" id="KW-0479">Metal-binding</keyword>
<evidence type="ECO:0000259" key="2">
    <source>
        <dbReference type="PROSITE" id="PS50157"/>
    </source>
</evidence>
<comment type="caution">
    <text evidence="3">The sequence shown here is derived from an EMBL/GenBank/DDBJ whole genome shotgun (WGS) entry which is preliminary data.</text>
</comment>
<dbReference type="GeneID" id="87912221"/>
<feature type="domain" description="C2H2-type" evidence="2">
    <location>
        <begin position="146"/>
        <end position="177"/>
    </location>
</feature>
<dbReference type="InterPro" id="IPR013087">
    <property type="entry name" value="Znf_C2H2_type"/>
</dbReference>
<accession>A0ABR0G7X4</accession>
<evidence type="ECO:0000256" key="1">
    <source>
        <dbReference type="PROSITE-ProRule" id="PRU00042"/>
    </source>
</evidence>
<name>A0ABR0G7X4_9PEZI</name>
<gene>
    <name evidence="3" type="ORF">QC762_606250</name>
</gene>
<dbReference type="PROSITE" id="PS50157">
    <property type="entry name" value="ZINC_FINGER_C2H2_2"/>
    <property type="match status" value="1"/>
</dbReference>
<evidence type="ECO:0000313" key="4">
    <source>
        <dbReference type="Proteomes" id="UP001323405"/>
    </source>
</evidence>
<keyword evidence="1" id="KW-0863">Zinc-finger</keyword>
<proteinExistence type="predicted"/>
<dbReference type="SMART" id="SM00355">
    <property type="entry name" value="ZnF_C2H2"/>
    <property type="match status" value="2"/>
</dbReference>
<dbReference type="RefSeq" id="XP_062740840.1">
    <property type="nucleotide sequence ID" value="XM_062892314.1"/>
</dbReference>